<gene>
    <name evidence="9" type="primary">BNA1</name>
    <name evidence="12" type="ORF">BMF94_3640</name>
</gene>
<dbReference type="Gene3D" id="2.60.120.10">
    <property type="entry name" value="Jelly Rolls"/>
    <property type="match status" value="1"/>
</dbReference>
<evidence type="ECO:0000256" key="2">
    <source>
        <dbReference type="ARBA" id="ARBA00002752"/>
    </source>
</evidence>
<dbReference type="InterPro" id="IPR014710">
    <property type="entry name" value="RmlC-like_jellyroll"/>
</dbReference>
<dbReference type="EMBL" id="PJQD01000038">
    <property type="protein sequence ID" value="POY73306.1"/>
    <property type="molecule type" value="Genomic_DNA"/>
</dbReference>
<dbReference type="PANTHER" id="PTHR15497">
    <property type="entry name" value="3-HYDROXYANTHRANILATE 3,4-DIOXYGENASE"/>
    <property type="match status" value="1"/>
</dbReference>
<dbReference type="Pfam" id="PF06052">
    <property type="entry name" value="3-HAO"/>
    <property type="match status" value="1"/>
</dbReference>
<evidence type="ECO:0000256" key="3">
    <source>
        <dbReference type="ARBA" id="ARBA00022490"/>
    </source>
</evidence>
<dbReference type="SUPFAM" id="SSF51182">
    <property type="entry name" value="RmlC-like cupins"/>
    <property type="match status" value="1"/>
</dbReference>
<protein>
    <recommendedName>
        <fullName evidence="9">3-hydroxyanthranilate 3,4-dioxygenase</fullName>
        <ecNumber evidence="9">1.13.11.6</ecNumber>
    </recommendedName>
    <alternativeName>
        <fullName evidence="9">3-hydroxyanthranilate oxygenase</fullName>
        <shortName evidence="9">3-HAO</shortName>
    </alternativeName>
    <alternativeName>
        <fullName evidence="9">3-hydroxyanthranilic acid dioxygenase</fullName>
        <shortName evidence="9">HAD</shortName>
    </alternativeName>
    <alternativeName>
        <fullName evidence="9">Biosynthesis of nicotinic acid protein 1</fullName>
    </alternativeName>
</protein>
<dbReference type="STRING" id="741276.A0A2S5B959"/>
<dbReference type="PANTHER" id="PTHR15497:SF3">
    <property type="entry name" value="3-HYDROXYANTHRANILATE 3,4-DIOXYGENASE 2"/>
    <property type="match status" value="1"/>
</dbReference>
<keyword evidence="7 9" id="KW-0560">Oxidoreductase</keyword>
<dbReference type="GO" id="GO:0019805">
    <property type="term" value="P:quinolinate biosynthetic process"/>
    <property type="evidence" value="ECO:0007669"/>
    <property type="project" value="UniProtKB-UniRule"/>
</dbReference>
<comment type="similarity">
    <text evidence="9">Belongs to the 3-HAO family.</text>
</comment>
<keyword evidence="8 9" id="KW-0408">Iron</keyword>
<evidence type="ECO:0000313" key="13">
    <source>
        <dbReference type="Proteomes" id="UP000237144"/>
    </source>
</evidence>
<name>A0A2S5B959_9BASI</name>
<evidence type="ECO:0000256" key="6">
    <source>
        <dbReference type="ARBA" id="ARBA00022964"/>
    </source>
</evidence>
<dbReference type="AlphaFoldDB" id="A0A2S5B959"/>
<feature type="binding site" evidence="9">
    <location>
        <position position="413"/>
    </location>
    <ligand>
        <name>Fe cation</name>
        <dbReference type="ChEBI" id="CHEBI:24875"/>
        <note>catalytic</note>
    </ligand>
</feature>
<evidence type="ECO:0000256" key="4">
    <source>
        <dbReference type="ARBA" id="ARBA00022642"/>
    </source>
</evidence>
<evidence type="ECO:0000256" key="10">
    <source>
        <dbReference type="SAM" id="MobiDB-lite"/>
    </source>
</evidence>
<sequence>MARGESRNELSRLAGWMIDQLLPTRPRTSKHMTSKLGDLPVEVLQRIVSYVAAESIGRAAAAQLSLVSRRFADAAHLRIVQLRSAKSAEIFAEILSASRIAADRVRRLTFKVDEGSSTQESKTRRRKRGSTISPDQVARICDGLRYLEVLALRSVDLSALRRRQMAFTASLAQMHTLLVASPQPDEGASKAPHLNLHTLGMLVTALPSLRHLCVRGIRGSSASLRGVPPPSCCLVSLALYDLVDVTSAHLAWLLASTTREDSLRQLAFELFETARPAQWSAIKWALLPVREVYVTSPSANAIEKLPQHFPSLEAYHFCTTAPVNLDGLAASLPAKRRTRLYDHSSAREWDTAAAMLSNPINIPKWLAENGHLLAPPVGNKCIYDGGDFTVMLVGGPNSRNDYHLNETEASHAEWFYQYKGHMTLKVIDGAQVGGRVKTAEGLEAVSVTGGQFREITIGEGEMFLLPGNTPHNPCRYADTVGIVLERVRPKTAVDRLRWYCPNPEHGSPTIIREKSFECTDLGLQLKPLINEWMTNPELRVCPECGKQAEAK</sequence>
<accession>A0A2S5B959</accession>
<evidence type="ECO:0000256" key="1">
    <source>
        <dbReference type="ARBA" id="ARBA00001954"/>
    </source>
</evidence>
<dbReference type="OrthoDB" id="204928at2759"/>
<dbReference type="CDD" id="cd06123">
    <property type="entry name" value="cupin_HAO"/>
    <property type="match status" value="1"/>
</dbReference>
<dbReference type="InterPro" id="IPR010329">
    <property type="entry name" value="3hydroanth_dOase"/>
</dbReference>
<evidence type="ECO:0000256" key="5">
    <source>
        <dbReference type="ARBA" id="ARBA00022723"/>
    </source>
</evidence>
<comment type="subcellular location">
    <subcellularLocation>
        <location evidence="9">Cytoplasm</location>
    </subcellularLocation>
</comment>
<dbReference type="InterPro" id="IPR001810">
    <property type="entry name" value="F-box_dom"/>
</dbReference>
<dbReference type="GO" id="GO:0006569">
    <property type="term" value="P:L-tryptophan catabolic process"/>
    <property type="evidence" value="ECO:0007669"/>
    <property type="project" value="UniProtKB-UniRule"/>
</dbReference>
<feature type="domain" description="F-box" evidence="11">
    <location>
        <begin position="33"/>
        <end position="94"/>
    </location>
</feature>
<comment type="function">
    <text evidence="2 9">Catalyzes the oxidative ring opening of 3-hydroxyanthranilate to 2-amino-3-carboxymuconate semialdehyde, which spontaneously cyclizes to quinolinate.</text>
</comment>
<dbReference type="HAMAP" id="MF_00825">
    <property type="entry name" value="3_HAO"/>
    <property type="match status" value="1"/>
</dbReference>
<dbReference type="GO" id="GO:0008198">
    <property type="term" value="F:ferrous iron binding"/>
    <property type="evidence" value="ECO:0007669"/>
    <property type="project" value="UniProtKB-UniRule"/>
</dbReference>
<evidence type="ECO:0000313" key="12">
    <source>
        <dbReference type="EMBL" id="POY73306.1"/>
    </source>
</evidence>
<organism evidence="12 13">
    <name type="scientific">Rhodotorula taiwanensis</name>
    <dbReference type="NCBI Taxonomy" id="741276"/>
    <lineage>
        <taxon>Eukaryota</taxon>
        <taxon>Fungi</taxon>
        <taxon>Dikarya</taxon>
        <taxon>Basidiomycota</taxon>
        <taxon>Pucciniomycotina</taxon>
        <taxon>Microbotryomycetes</taxon>
        <taxon>Sporidiobolales</taxon>
        <taxon>Sporidiobolaceae</taxon>
        <taxon>Rhodotorula</taxon>
    </lineage>
</organism>
<evidence type="ECO:0000256" key="8">
    <source>
        <dbReference type="ARBA" id="ARBA00023004"/>
    </source>
</evidence>
<evidence type="ECO:0000259" key="11">
    <source>
        <dbReference type="PROSITE" id="PS50181"/>
    </source>
</evidence>
<keyword evidence="3 9" id="KW-0963">Cytoplasm</keyword>
<comment type="caution">
    <text evidence="12">The sequence shown here is derived from an EMBL/GenBank/DDBJ whole genome shotgun (WGS) entry which is preliminary data.</text>
</comment>
<feature type="binding site" evidence="9">
    <location>
        <position position="485"/>
    </location>
    <ligand>
        <name>substrate</name>
    </ligand>
</feature>
<dbReference type="Proteomes" id="UP000237144">
    <property type="component" value="Unassembled WGS sequence"/>
</dbReference>
<dbReference type="EC" id="1.13.11.6" evidence="9"/>
<feature type="binding site" evidence="9">
    <location>
        <position position="475"/>
    </location>
    <ligand>
        <name>substrate</name>
    </ligand>
</feature>
<feature type="binding site" evidence="9">
    <location>
        <position position="471"/>
    </location>
    <ligand>
        <name>Fe cation</name>
        <dbReference type="ChEBI" id="CHEBI:24875"/>
        <note>catalytic</note>
    </ligand>
</feature>
<feature type="region of interest" description="Disordered" evidence="10">
    <location>
        <begin position="113"/>
        <end position="132"/>
    </location>
</feature>
<feature type="binding site" evidence="9">
    <location>
        <position position="399"/>
    </location>
    <ligand>
        <name>O2</name>
        <dbReference type="ChEBI" id="CHEBI:15379"/>
    </ligand>
</feature>
<reference evidence="12 13" key="1">
    <citation type="journal article" date="2018" name="Front. Microbiol.">
        <title>Prospects for Fungal Bioremediation of Acidic Radioactive Waste Sites: Characterization and Genome Sequence of Rhodotorula taiwanensis MD1149.</title>
        <authorList>
            <person name="Tkavc R."/>
            <person name="Matrosova V.Y."/>
            <person name="Grichenko O.E."/>
            <person name="Gostincar C."/>
            <person name="Volpe R.P."/>
            <person name="Klimenkova P."/>
            <person name="Gaidamakova E.K."/>
            <person name="Zhou C.E."/>
            <person name="Stewart B.J."/>
            <person name="Lyman M.G."/>
            <person name="Malfatti S.A."/>
            <person name="Rubinfeld B."/>
            <person name="Courtot M."/>
            <person name="Singh J."/>
            <person name="Dalgard C.L."/>
            <person name="Hamilton T."/>
            <person name="Frey K.G."/>
            <person name="Gunde-Cimerman N."/>
            <person name="Dugan L."/>
            <person name="Daly M.J."/>
        </authorList>
    </citation>
    <scope>NUCLEOTIDE SEQUENCE [LARGE SCALE GENOMIC DNA]</scope>
    <source>
        <strain evidence="12 13">MD1149</strain>
    </source>
</reference>
<keyword evidence="5 9" id="KW-0479">Metal-binding</keyword>
<feature type="binding site" evidence="9">
    <location>
        <position position="413"/>
    </location>
    <ligand>
        <name>substrate</name>
    </ligand>
</feature>
<proteinExistence type="inferred from homology"/>
<keyword evidence="6 9" id="KW-0223">Dioxygenase</keyword>
<dbReference type="GO" id="GO:0000334">
    <property type="term" value="F:3-hydroxyanthranilate 3,4-dioxygenase activity"/>
    <property type="evidence" value="ECO:0007669"/>
    <property type="project" value="UniProtKB-UniRule"/>
</dbReference>
<comment type="pathway">
    <text evidence="9">Cofactor biosynthesis; NAD(+) biosynthesis; quinolinate from L-kynurenine: step 3/3.</text>
</comment>
<dbReference type="CDD" id="cd09917">
    <property type="entry name" value="F-box_SF"/>
    <property type="match status" value="1"/>
</dbReference>
<keyword evidence="4 9" id="KW-0662">Pyridine nucleotide biosynthesis</keyword>
<evidence type="ECO:0000256" key="9">
    <source>
        <dbReference type="HAMAP-Rule" id="MF_03019"/>
    </source>
</evidence>
<dbReference type="InterPro" id="IPR011051">
    <property type="entry name" value="RmlC_Cupin_sf"/>
</dbReference>
<dbReference type="GO" id="GO:0043420">
    <property type="term" value="P:anthranilate metabolic process"/>
    <property type="evidence" value="ECO:0007669"/>
    <property type="project" value="UniProtKB-UniRule"/>
</dbReference>
<feature type="binding site" evidence="9">
    <location>
        <position position="403"/>
    </location>
    <ligand>
        <name>Fe cation</name>
        <dbReference type="ChEBI" id="CHEBI:24875"/>
        <note>catalytic</note>
    </ligand>
</feature>
<dbReference type="UniPathway" id="UPA00253">
    <property type="reaction ID" value="UER00330"/>
</dbReference>
<keyword evidence="13" id="KW-1185">Reference proteome</keyword>
<dbReference type="PROSITE" id="PS50181">
    <property type="entry name" value="FBOX"/>
    <property type="match status" value="1"/>
</dbReference>
<dbReference type="GO" id="GO:0005737">
    <property type="term" value="C:cytoplasm"/>
    <property type="evidence" value="ECO:0007669"/>
    <property type="project" value="UniProtKB-SubCell"/>
</dbReference>
<evidence type="ECO:0000256" key="7">
    <source>
        <dbReference type="ARBA" id="ARBA00023002"/>
    </source>
</evidence>
<dbReference type="GO" id="GO:0034354">
    <property type="term" value="P:'de novo' NAD+ biosynthetic process from L-tryptophan"/>
    <property type="evidence" value="ECO:0007669"/>
    <property type="project" value="UniProtKB-UniRule"/>
</dbReference>
<comment type="caution">
    <text evidence="9">Lacks conserved residue(s) required for the propagation of feature annotation.</text>
</comment>
<comment type="cofactor">
    <cofactor evidence="1 9">
        <name>Fe(2+)</name>
        <dbReference type="ChEBI" id="CHEBI:29033"/>
    </cofactor>
</comment>
<comment type="catalytic activity">
    <reaction evidence="9">
        <text>3-hydroxyanthranilate + O2 = (2Z,4Z)-2-amino-3-carboxymuconate 6-semialdehyde</text>
        <dbReference type="Rhea" id="RHEA:17953"/>
        <dbReference type="ChEBI" id="CHEBI:15379"/>
        <dbReference type="ChEBI" id="CHEBI:36559"/>
        <dbReference type="ChEBI" id="CHEBI:77612"/>
        <dbReference type="EC" id="1.13.11.6"/>
    </reaction>
</comment>